<evidence type="ECO:0000313" key="3">
    <source>
        <dbReference type="Proteomes" id="UP000640583"/>
    </source>
</evidence>
<feature type="transmembrane region" description="Helical" evidence="1">
    <location>
        <begin position="91"/>
        <end position="110"/>
    </location>
</feature>
<evidence type="ECO:0000313" key="2">
    <source>
        <dbReference type="EMBL" id="MBI1493378.1"/>
    </source>
</evidence>
<sequence>MNTPTHLLIGLAVCGKAHAPRVNLAAVVGGLMPDLSLYLLSIHAIWWRGISPQIVFDEYYFSDAWQAVFQVDNSFILWGGLLILAFWRGPLWLRAFAGAGFLHLCFDFPFHNDDARAQFWPLTDWVFHSPLSYWDVDHHGGWVALAELALVVVLLGILWRRHHGMLARIGLGLTAASVILPAVIFSAL</sequence>
<feature type="transmembrane region" description="Helical" evidence="1">
    <location>
        <begin position="166"/>
        <end position="187"/>
    </location>
</feature>
<feature type="transmembrane region" description="Helical" evidence="1">
    <location>
        <begin position="139"/>
        <end position="159"/>
    </location>
</feature>
<keyword evidence="1" id="KW-1133">Transmembrane helix</keyword>
<dbReference type="RefSeq" id="WP_228848216.1">
    <property type="nucleotide sequence ID" value="NZ_JADCKQ010000004.1"/>
</dbReference>
<reference evidence="2" key="1">
    <citation type="submission" date="2020-10" db="EMBL/GenBank/DDBJ databases">
        <title>Paenihalocynthiibacter styelae gen. nov., sp. nov., isolated from stalked sea squirt Styela clava.</title>
        <authorList>
            <person name="Kim Y.-O."/>
            <person name="Yoon J.-H."/>
        </authorList>
    </citation>
    <scope>NUCLEOTIDE SEQUENCE</scope>
    <source>
        <strain evidence="2">MYP1-1</strain>
    </source>
</reference>
<comment type="caution">
    <text evidence="2">The sequence shown here is derived from an EMBL/GenBank/DDBJ whole genome shotgun (WGS) entry which is preliminary data.</text>
</comment>
<name>A0A8J7ICI8_9RHOB</name>
<proteinExistence type="predicted"/>
<dbReference type="AlphaFoldDB" id="A0A8J7ICI8"/>
<feature type="transmembrane region" description="Helical" evidence="1">
    <location>
        <begin position="24"/>
        <end position="47"/>
    </location>
</feature>
<organism evidence="2 3">
    <name type="scientific">Halocynthiibacter styelae</name>
    <dbReference type="NCBI Taxonomy" id="2761955"/>
    <lineage>
        <taxon>Bacteria</taxon>
        <taxon>Pseudomonadati</taxon>
        <taxon>Pseudomonadota</taxon>
        <taxon>Alphaproteobacteria</taxon>
        <taxon>Rhodobacterales</taxon>
        <taxon>Paracoccaceae</taxon>
        <taxon>Halocynthiibacter</taxon>
    </lineage>
</organism>
<dbReference type="Proteomes" id="UP000640583">
    <property type="component" value="Unassembled WGS sequence"/>
</dbReference>
<keyword evidence="3" id="KW-1185">Reference proteome</keyword>
<accession>A0A8J7ICI8</accession>
<keyword evidence="1" id="KW-0472">Membrane</keyword>
<keyword evidence="1" id="KW-0812">Transmembrane</keyword>
<feature type="transmembrane region" description="Helical" evidence="1">
    <location>
        <begin position="67"/>
        <end position="86"/>
    </location>
</feature>
<gene>
    <name evidence="2" type="ORF">H1D41_07005</name>
</gene>
<evidence type="ECO:0000256" key="1">
    <source>
        <dbReference type="SAM" id="Phobius"/>
    </source>
</evidence>
<dbReference type="EMBL" id="JADCKQ010000004">
    <property type="protein sequence ID" value="MBI1493378.1"/>
    <property type="molecule type" value="Genomic_DNA"/>
</dbReference>
<protein>
    <submittedName>
        <fullName evidence="2">Cobalamin biosynthesis protein CobQ</fullName>
    </submittedName>
</protein>